<dbReference type="GO" id="GO:0008168">
    <property type="term" value="F:methyltransferase activity"/>
    <property type="evidence" value="ECO:0007669"/>
    <property type="project" value="UniProtKB-KW"/>
</dbReference>
<dbReference type="InterPro" id="IPR029063">
    <property type="entry name" value="SAM-dependent_MTases_sf"/>
</dbReference>
<organism evidence="1 2">
    <name type="scientific">Gordonia pseudamarae</name>
    <dbReference type="NCBI Taxonomy" id="2831662"/>
    <lineage>
        <taxon>Bacteria</taxon>
        <taxon>Bacillati</taxon>
        <taxon>Actinomycetota</taxon>
        <taxon>Actinomycetes</taxon>
        <taxon>Mycobacteriales</taxon>
        <taxon>Gordoniaceae</taxon>
        <taxon>Gordonia</taxon>
    </lineage>
</organism>
<dbReference type="Proteomes" id="UP001059836">
    <property type="component" value="Chromosome"/>
</dbReference>
<dbReference type="Gene3D" id="3.40.50.150">
    <property type="entry name" value="Vaccinia Virus protein VP39"/>
    <property type="match status" value="1"/>
</dbReference>
<dbReference type="CDD" id="cd02440">
    <property type="entry name" value="AdoMet_MTases"/>
    <property type="match status" value="1"/>
</dbReference>
<protein>
    <submittedName>
        <fullName evidence="1">Methyltransferase domain-containing protein</fullName>
    </submittedName>
</protein>
<dbReference type="Pfam" id="PF13489">
    <property type="entry name" value="Methyltransf_23"/>
    <property type="match status" value="1"/>
</dbReference>
<keyword evidence="1" id="KW-0489">Methyltransferase</keyword>
<proteinExistence type="predicted"/>
<keyword evidence="2" id="KW-1185">Reference proteome</keyword>
<dbReference type="GO" id="GO:0032259">
    <property type="term" value="P:methylation"/>
    <property type="evidence" value="ECO:0007669"/>
    <property type="project" value="UniProtKB-KW"/>
</dbReference>
<name>A0ABX6IL68_9ACTN</name>
<dbReference type="RefSeq" id="WP_213244920.1">
    <property type="nucleotide sequence ID" value="NZ_CP045806.1"/>
</dbReference>
<dbReference type="EMBL" id="CP045809">
    <property type="protein sequence ID" value="QHN36653.1"/>
    <property type="molecule type" value="Genomic_DNA"/>
</dbReference>
<reference evidence="1" key="1">
    <citation type="journal article" date="2021" name="Nat. Microbiol.">
        <title>Cocultivation of an ultrasmall environmental parasitic bacterium with lytic ability against bacteria associated with wastewater foams.</title>
        <authorList>
            <person name="Batinovic S."/>
            <person name="Rose J.J.A."/>
            <person name="Ratcliffe J."/>
            <person name="Seviour R.J."/>
            <person name="Petrovski S."/>
        </authorList>
    </citation>
    <scope>NUCLEOTIDE SEQUENCE</scope>
    <source>
        <strain evidence="1">CON9</strain>
    </source>
</reference>
<dbReference type="SUPFAM" id="SSF53335">
    <property type="entry name" value="S-adenosyl-L-methionine-dependent methyltransferases"/>
    <property type="match status" value="1"/>
</dbReference>
<evidence type="ECO:0000313" key="1">
    <source>
        <dbReference type="EMBL" id="QHN36653.1"/>
    </source>
</evidence>
<accession>A0ABX6IL68</accession>
<gene>
    <name evidence="1" type="ORF">GII31_18875</name>
</gene>
<sequence length="224" mass="24706">MDNRIVLAGYENYVYPKFLTSYAKEPYDHARVYRELRAIEPRRERRLPSVVVDLCCGTGWFARKIARDGTCTGGRIIGVDFSVNAIDVACNRHRDHSSGIPDADVTFYVADVLQPETRTLLSAAPADEVWIIGSLHQVSDKGRLTALVDEILAPDGRVLIQTYRDVPGANAAADIAAMKRFGHSVFAESELAELAGRYGLVVVGERQIGLLYLCVLERDGSHGN</sequence>
<keyword evidence="1" id="KW-0808">Transferase</keyword>
<evidence type="ECO:0000313" key="2">
    <source>
        <dbReference type="Proteomes" id="UP001059836"/>
    </source>
</evidence>